<protein>
    <submittedName>
        <fullName evidence="2">Uncharacterized protein</fullName>
    </submittedName>
</protein>
<proteinExistence type="predicted"/>
<dbReference type="EMBL" id="GBRH01243774">
    <property type="protein sequence ID" value="JAD54121.1"/>
    <property type="molecule type" value="Transcribed_RNA"/>
</dbReference>
<name>A0A0A9ASQ5_ARUDO</name>
<evidence type="ECO:0000313" key="2">
    <source>
        <dbReference type="EMBL" id="JAD54121.1"/>
    </source>
</evidence>
<reference evidence="2" key="2">
    <citation type="journal article" date="2015" name="Data Brief">
        <title>Shoot transcriptome of the giant reed, Arundo donax.</title>
        <authorList>
            <person name="Barrero R.A."/>
            <person name="Guerrero F.D."/>
            <person name="Moolhuijzen P."/>
            <person name="Goolsby J.A."/>
            <person name="Tidwell J."/>
            <person name="Bellgard S.E."/>
            <person name="Bellgard M.I."/>
        </authorList>
    </citation>
    <scope>NUCLEOTIDE SEQUENCE</scope>
    <source>
        <tissue evidence="2">Shoot tissue taken approximately 20 cm above the soil surface</tissue>
    </source>
</reference>
<organism evidence="2">
    <name type="scientific">Arundo donax</name>
    <name type="common">Giant reed</name>
    <name type="synonym">Donax arundinaceus</name>
    <dbReference type="NCBI Taxonomy" id="35708"/>
    <lineage>
        <taxon>Eukaryota</taxon>
        <taxon>Viridiplantae</taxon>
        <taxon>Streptophyta</taxon>
        <taxon>Embryophyta</taxon>
        <taxon>Tracheophyta</taxon>
        <taxon>Spermatophyta</taxon>
        <taxon>Magnoliopsida</taxon>
        <taxon>Liliopsida</taxon>
        <taxon>Poales</taxon>
        <taxon>Poaceae</taxon>
        <taxon>PACMAD clade</taxon>
        <taxon>Arundinoideae</taxon>
        <taxon>Arundineae</taxon>
        <taxon>Arundo</taxon>
    </lineage>
</organism>
<evidence type="ECO:0000256" key="1">
    <source>
        <dbReference type="SAM" id="MobiDB-lite"/>
    </source>
</evidence>
<feature type="compositionally biased region" description="Polar residues" evidence="1">
    <location>
        <begin position="27"/>
        <end position="44"/>
    </location>
</feature>
<dbReference type="AlphaFoldDB" id="A0A0A9ASQ5"/>
<feature type="compositionally biased region" description="Basic and acidic residues" evidence="1">
    <location>
        <begin position="1"/>
        <end position="26"/>
    </location>
</feature>
<sequence>MGSFCKDLKTRIRHEPLVPTPRRENLDTSSTNHAPYHQKSSTPPLNKARLEIHDTGLYIRTITPLDS</sequence>
<feature type="region of interest" description="Disordered" evidence="1">
    <location>
        <begin position="1"/>
        <end position="47"/>
    </location>
</feature>
<accession>A0A0A9ASQ5</accession>
<reference evidence="2" key="1">
    <citation type="submission" date="2014-09" db="EMBL/GenBank/DDBJ databases">
        <authorList>
            <person name="Magalhaes I.L.F."/>
            <person name="Oliveira U."/>
            <person name="Santos F.R."/>
            <person name="Vidigal T.H.D.A."/>
            <person name="Brescovit A.D."/>
            <person name="Santos A.J."/>
        </authorList>
    </citation>
    <scope>NUCLEOTIDE SEQUENCE</scope>
    <source>
        <tissue evidence="2">Shoot tissue taken approximately 20 cm above the soil surface</tissue>
    </source>
</reference>